<dbReference type="InterPro" id="IPR011011">
    <property type="entry name" value="Znf_FYVE_PHD"/>
</dbReference>
<accession>A0A0T6AXI2</accession>
<dbReference type="InterPro" id="IPR019787">
    <property type="entry name" value="Znf_PHD-finger"/>
</dbReference>
<feature type="compositionally biased region" description="Polar residues" evidence="4">
    <location>
        <begin position="10"/>
        <end position="21"/>
    </location>
</feature>
<evidence type="ECO:0000313" key="6">
    <source>
        <dbReference type="EMBL" id="KRT79557.1"/>
    </source>
</evidence>
<dbReference type="GO" id="GO:0005669">
    <property type="term" value="C:transcription factor TFIID complex"/>
    <property type="evidence" value="ECO:0007669"/>
    <property type="project" value="TreeGrafter"/>
</dbReference>
<keyword evidence="3" id="KW-0862">Zinc</keyword>
<feature type="compositionally biased region" description="Pro residues" evidence="4">
    <location>
        <begin position="398"/>
        <end position="409"/>
    </location>
</feature>
<organism evidence="6 7">
    <name type="scientific">Oryctes borbonicus</name>
    <dbReference type="NCBI Taxonomy" id="1629725"/>
    <lineage>
        <taxon>Eukaryota</taxon>
        <taxon>Metazoa</taxon>
        <taxon>Ecdysozoa</taxon>
        <taxon>Arthropoda</taxon>
        <taxon>Hexapoda</taxon>
        <taxon>Insecta</taxon>
        <taxon>Pterygota</taxon>
        <taxon>Neoptera</taxon>
        <taxon>Endopterygota</taxon>
        <taxon>Coleoptera</taxon>
        <taxon>Polyphaga</taxon>
        <taxon>Scarabaeiformia</taxon>
        <taxon>Scarabaeidae</taxon>
        <taxon>Dynastinae</taxon>
        <taxon>Oryctes</taxon>
    </lineage>
</organism>
<dbReference type="Pfam" id="PF00628">
    <property type="entry name" value="PHD"/>
    <property type="match status" value="1"/>
</dbReference>
<evidence type="ECO:0000256" key="3">
    <source>
        <dbReference type="ARBA" id="ARBA00022833"/>
    </source>
</evidence>
<feature type="compositionally biased region" description="Basic residues" evidence="4">
    <location>
        <begin position="282"/>
        <end position="293"/>
    </location>
</feature>
<gene>
    <name evidence="6" type="ORF">AMK59_7885</name>
</gene>
<dbReference type="PANTHER" id="PTHR46452">
    <property type="entry name" value="TRANSCRIPTION INITIATION FACTOR TFIID SUBUNIT 3"/>
    <property type="match status" value="1"/>
</dbReference>
<dbReference type="GO" id="GO:0045944">
    <property type="term" value="P:positive regulation of transcription by RNA polymerase II"/>
    <property type="evidence" value="ECO:0007669"/>
    <property type="project" value="TreeGrafter"/>
</dbReference>
<sequence length="648" mass="72616">MEEEGRPTREISSVIMTTSGYISPAREGKLPESRTPLAAIEVAPPPPNNTNVAPPIINPKPLKVVKKVEKKRERIGKELFKPGDEKVKKAPTAKEIAKLKQAKNVNNVNNTQQLIHNLVNNSEIKLIPTPVKQMANKTLAAARLKTEKLNTTITPIPMKPAQPPNDNIDKLFTEPDKKKVNILKKISYGKNEKVESKGKVKDEMKQESREGSPVLIIDEPVEQPKVHISNDITIELVDPAPVNKTPEKPEKTNCYDDSPPGTPLTPKTPEISHSPPLSLSKGRAKRKDKTKVKKVPKVNLSFGNPDNDIDVDVRPKTPEAQLDKHVMLALGLAPYTPGLIPPPVNPFFPNMQLRFPGFGKPPFMPLLPSYPMEFQPPMMRKELPILPPRPPLEKPQLPVLPLPPPPPPIVVVDEPPPKPEKKTKEHKKEKKDKVRKKNKKDKVKDKAEKKKLKEEKKDKEKVKKEKKEKKKEKELQCREIDSIPKLTLKLGSPAPTAESNDTRKLNIKPIVKKEEEPPVINNDQTREMSPELAKISALVTGQPKPKNTQNNIANDNFGTSSDSFHNQMKKTMFKPIPKKEVIQEPVNFGLSNPTPSSYIDSEGNEVWICPGCDKQDDGSPMIGCDDCDAWYHWVCVGIQVPPDDNENW</sequence>
<comment type="caution">
    <text evidence="6">The sequence shown here is derived from an EMBL/GenBank/DDBJ whole genome shotgun (WGS) entry which is preliminary data.</text>
</comment>
<feature type="non-terminal residue" evidence="6">
    <location>
        <position position="648"/>
    </location>
</feature>
<keyword evidence="1" id="KW-0479">Metal-binding</keyword>
<dbReference type="SUPFAM" id="SSF57903">
    <property type="entry name" value="FYVE/PHD zinc finger"/>
    <property type="match status" value="1"/>
</dbReference>
<evidence type="ECO:0000259" key="5">
    <source>
        <dbReference type="Pfam" id="PF00628"/>
    </source>
</evidence>
<feature type="compositionally biased region" description="Basic and acidic residues" evidence="4">
    <location>
        <begin position="245"/>
        <end position="254"/>
    </location>
</feature>
<feature type="region of interest" description="Disordered" evidence="4">
    <location>
        <begin position="238"/>
        <end position="293"/>
    </location>
</feature>
<keyword evidence="7" id="KW-1185">Reference proteome</keyword>
<dbReference type="GO" id="GO:0008270">
    <property type="term" value="F:zinc ion binding"/>
    <property type="evidence" value="ECO:0007669"/>
    <property type="project" value="UniProtKB-KW"/>
</dbReference>
<name>A0A0T6AXI2_9SCAR</name>
<dbReference type="EMBL" id="LJIG01022628">
    <property type="protein sequence ID" value="KRT79557.1"/>
    <property type="molecule type" value="Genomic_DNA"/>
</dbReference>
<feature type="region of interest" description="Disordered" evidence="4">
    <location>
        <begin position="381"/>
        <end position="522"/>
    </location>
</feature>
<evidence type="ECO:0000256" key="2">
    <source>
        <dbReference type="ARBA" id="ARBA00022771"/>
    </source>
</evidence>
<feature type="compositionally biased region" description="Polar residues" evidence="4">
    <location>
        <begin position="545"/>
        <end position="562"/>
    </location>
</feature>
<dbReference type="CDD" id="cd15522">
    <property type="entry name" value="PHD_TAF3"/>
    <property type="match status" value="1"/>
</dbReference>
<dbReference type="InterPro" id="IPR013083">
    <property type="entry name" value="Znf_RING/FYVE/PHD"/>
</dbReference>
<dbReference type="Proteomes" id="UP000051574">
    <property type="component" value="Unassembled WGS sequence"/>
</dbReference>
<keyword evidence="2" id="KW-0863">Zinc-finger</keyword>
<feature type="compositionally biased region" description="Basic and acidic residues" evidence="4">
    <location>
        <begin position="442"/>
        <end position="482"/>
    </location>
</feature>
<reference evidence="6 7" key="1">
    <citation type="submission" date="2015-09" db="EMBL/GenBank/DDBJ databases">
        <title>Draft genome of the scarab beetle Oryctes borbonicus.</title>
        <authorList>
            <person name="Meyer J.M."/>
            <person name="Markov G.V."/>
            <person name="Baskaran P."/>
            <person name="Herrmann M."/>
            <person name="Sommer R.J."/>
            <person name="Roedelsperger C."/>
        </authorList>
    </citation>
    <scope>NUCLEOTIDE SEQUENCE [LARGE SCALE GENOMIC DNA]</scope>
    <source>
        <strain evidence="6">OB123</strain>
        <tissue evidence="6">Whole animal</tissue>
    </source>
</reference>
<dbReference type="GO" id="GO:0002039">
    <property type="term" value="F:p53 binding"/>
    <property type="evidence" value="ECO:0007669"/>
    <property type="project" value="TreeGrafter"/>
</dbReference>
<evidence type="ECO:0000256" key="1">
    <source>
        <dbReference type="ARBA" id="ARBA00022723"/>
    </source>
</evidence>
<feature type="region of interest" description="Disordered" evidence="4">
    <location>
        <begin position="541"/>
        <end position="562"/>
    </location>
</feature>
<proteinExistence type="predicted"/>
<dbReference type="OrthoDB" id="436852at2759"/>
<feature type="region of interest" description="Disordered" evidence="4">
    <location>
        <begin position="1"/>
        <end position="30"/>
    </location>
</feature>
<dbReference type="AlphaFoldDB" id="A0A0T6AXI2"/>
<dbReference type="Gene3D" id="3.30.40.10">
    <property type="entry name" value="Zinc/RING finger domain, C3HC4 (zinc finger)"/>
    <property type="match status" value="1"/>
</dbReference>
<evidence type="ECO:0000313" key="7">
    <source>
        <dbReference type="Proteomes" id="UP000051574"/>
    </source>
</evidence>
<evidence type="ECO:0000256" key="4">
    <source>
        <dbReference type="SAM" id="MobiDB-lite"/>
    </source>
</evidence>
<protein>
    <submittedName>
        <fullName evidence="6">PHD finger motif containing protein</fullName>
    </submittedName>
</protein>
<feature type="domain" description="PHD-type" evidence="5">
    <location>
        <begin position="609"/>
        <end position="645"/>
    </location>
</feature>
<feature type="compositionally biased region" description="Basic residues" evidence="4">
    <location>
        <begin position="424"/>
        <end position="441"/>
    </location>
</feature>
<dbReference type="PANTHER" id="PTHR46452:SF1">
    <property type="entry name" value="TRANSCRIPTION INITIATION FACTOR TFIID SUBUNIT 3"/>
    <property type="match status" value="1"/>
</dbReference>